<feature type="region of interest" description="Disordered" evidence="1">
    <location>
        <begin position="440"/>
        <end position="469"/>
    </location>
</feature>
<feature type="compositionally biased region" description="Basic and acidic residues" evidence="1">
    <location>
        <begin position="240"/>
        <end position="249"/>
    </location>
</feature>
<feature type="compositionally biased region" description="Low complexity" evidence="1">
    <location>
        <begin position="105"/>
        <end position="127"/>
    </location>
</feature>
<evidence type="ECO:0000313" key="2">
    <source>
        <dbReference type="EMBL" id="CEM50892.1"/>
    </source>
</evidence>
<feature type="compositionally biased region" description="Basic and acidic residues" evidence="1">
    <location>
        <begin position="192"/>
        <end position="204"/>
    </location>
</feature>
<sequence length="575" mass="59962">MEYLFSPLKLFTRCVHFCQRRKGKSYKDRHENFEIDGLLTDIEDIEGQSSAMPLSNDDINAYMRGHRNSDTGSNGSSPLPGNAKGSPSAKVARFPPPVVHHKRAGSPPRTAPASSPTSRPDTASSTAFMPTSAEEQSMPIPTIPPPGAGVQIFSMDSAEEEVPASTFHEDEAPQEGPGMGTQLEGPGSFGIEDPKPSPEEEHAAEAGLDDFYTSEQQGFSEVRELSECLSLSPTATPDRTAARRERGGVCDEETEESAPPSRDLSAVVGESDPSGVNAPMMWGGDVQTPSPFDNQRGGIALEETGGEGVGVPDGRYLQGPPEDVVRAQPQEEFREDPHMASSEISHQHTKIQGPFMDEKTGGVPMGFQDGDGDDFGGDLDDLRGDVDQPESLSLKQPQDETAGSFPSNSLTTGGSVGMNTSMCEPNGIARASAAAAFLHYTGESGDGGDSTGDGASGGGSSGEGNSSCALGVQMGVESLVRAESDDLTNDLASVIERGGGLHLRGEGGLIADALSAPPCPLVEDEGEEEGGGFESLLGQHQQQQKGAVGGVGSALGVPPTTTGGFDESLDSFFDS</sequence>
<dbReference type="VEuPathDB" id="CryptoDB:Cvel_10248"/>
<reference evidence="2" key="1">
    <citation type="submission" date="2014-11" db="EMBL/GenBank/DDBJ databases">
        <authorList>
            <person name="Otto D Thomas"/>
            <person name="Naeem Raeece"/>
        </authorList>
    </citation>
    <scope>NUCLEOTIDE SEQUENCE</scope>
</reference>
<protein>
    <submittedName>
        <fullName evidence="2">Uncharacterized protein</fullName>
    </submittedName>
</protein>
<gene>
    <name evidence="2" type="ORF">Cvel_10248</name>
</gene>
<feature type="compositionally biased region" description="Acidic residues" evidence="1">
    <location>
        <begin position="370"/>
        <end position="379"/>
    </location>
</feature>
<feature type="compositionally biased region" description="Gly residues" evidence="1">
    <location>
        <begin position="444"/>
        <end position="462"/>
    </location>
</feature>
<organism evidence="2">
    <name type="scientific">Chromera velia CCMP2878</name>
    <dbReference type="NCBI Taxonomy" id="1169474"/>
    <lineage>
        <taxon>Eukaryota</taxon>
        <taxon>Sar</taxon>
        <taxon>Alveolata</taxon>
        <taxon>Colpodellida</taxon>
        <taxon>Chromeraceae</taxon>
        <taxon>Chromera</taxon>
    </lineage>
</organism>
<feature type="compositionally biased region" description="Polar residues" evidence="1">
    <location>
        <begin position="390"/>
        <end position="423"/>
    </location>
</feature>
<proteinExistence type="predicted"/>
<feature type="region of interest" description="Disordered" evidence="1">
    <location>
        <begin position="520"/>
        <end position="575"/>
    </location>
</feature>
<feature type="compositionally biased region" description="Acidic residues" evidence="1">
    <location>
        <begin position="522"/>
        <end position="531"/>
    </location>
</feature>
<feature type="compositionally biased region" description="Basic and acidic residues" evidence="1">
    <location>
        <begin position="323"/>
        <end position="338"/>
    </location>
</feature>
<feature type="compositionally biased region" description="Polar residues" evidence="1">
    <location>
        <begin position="70"/>
        <end position="79"/>
    </location>
</feature>
<evidence type="ECO:0000256" key="1">
    <source>
        <dbReference type="SAM" id="MobiDB-lite"/>
    </source>
</evidence>
<accession>A0A0G4I206</accession>
<feature type="region of interest" description="Disordered" evidence="1">
    <location>
        <begin position="49"/>
        <end position="423"/>
    </location>
</feature>
<name>A0A0G4I206_9ALVE</name>
<dbReference type="AlphaFoldDB" id="A0A0G4I206"/>
<dbReference type="EMBL" id="CDMZ01004782">
    <property type="protein sequence ID" value="CEM50892.1"/>
    <property type="molecule type" value="Genomic_DNA"/>
</dbReference>